<name>X0SUG7_9ZZZZ</name>
<evidence type="ECO:0000256" key="1">
    <source>
        <dbReference type="SAM" id="Phobius"/>
    </source>
</evidence>
<comment type="caution">
    <text evidence="2">The sequence shown here is derived from an EMBL/GenBank/DDBJ whole genome shotgun (WGS) entry which is preliminary data.</text>
</comment>
<reference evidence="2" key="1">
    <citation type="journal article" date="2014" name="Front. Microbiol.">
        <title>High frequency of phylogenetically diverse reductive dehalogenase-homologous genes in deep subseafloor sedimentary metagenomes.</title>
        <authorList>
            <person name="Kawai M."/>
            <person name="Futagami T."/>
            <person name="Toyoda A."/>
            <person name="Takaki Y."/>
            <person name="Nishi S."/>
            <person name="Hori S."/>
            <person name="Arai W."/>
            <person name="Tsubouchi T."/>
            <person name="Morono Y."/>
            <person name="Uchiyama I."/>
            <person name="Ito T."/>
            <person name="Fujiyama A."/>
            <person name="Inagaki F."/>
            <person name="Takami H."/>
        </authorList>
    </citation>
    <scope>NUCLEOTIDE SEQUENCE</scope>
    <source>
        <strain evidence="2">Expedition CK06-06</strain>
    </source>
</reference>
<dbReference type="AlphaFoldDB" id="X0SUG7"/>
<feature type="transmembrane region" description="Helical" evidence="1">
    <location>
        <begin position="6"/>
        <end position="26"/>
    </location>
</feature>
<dbReference type="EMBL" id="BARS01005794">
    <property type="protein sequence ID" value="GAF78796.1"/>
    <property type="molecule type" value="Genomic_DNA"/>
</dbReference>
<evidence type="ECO:0000313" key="2">
    <source>
        <dbReference type="EMBL" id="GAF78796.1"/>
    </source>
</evidence>
<sequence>MFKKYVLLWYHLTTLIIRIYILERYLSRYPDLKKFGGKKNIAIRNHVRWHRDKLKQLKNELKELVK</sequence>
<keyword evidence="1" id="KW-0812">Transmembrane</keyword>
<keyword evidence="1" id="KW-1133">Transmembrane helix</keyword>
<organism evidence="2">
    <name type="scientific">marine sediment metagenome</name>
    <dbReference type="NCBI Taxonomy" id="412755"/>
    <lineage>
        <taxon>unclassified sequences</taxon>
        <taxon>metagenomes</taxon>
        <taxon>ecological metagenomes</taxon>
    </lineage>
</organism>
<keyword evidence="1" id="KW-0472">Membrane</keyword>
<accession>X0SUG7</accession>
<gene>
    <name evidence="2" type="ORF">S01H1_11367</name>
</gene>
<protein>
    <submittedName>
        <fullName evidence="2">Uncharacterized protein</fullName>
    </submittedName>
</protein>
<proteinExistence type="predicted"/>